<organism evidence="1 2">
    <name type="scientific">Avena sativa</name>
    <name type="common">Oat</name>
    <dbReference type="NCBI Taxonomy" id="4498"/>
    <lineage>
        <taxon>Eukaryota</taxon>
        <taxon>Viridiplantae</taxon>
        <taxon>Streptophyta</taxon>
        <taxon>Embryophyta</taxon>
        <taxon>Tracheophyta</taxon>
        <taxon>Spermatophyta</taxon>
        <taxon>Magnoliopsida</taxon>
        <taxon>Liliopsida</taxon>
        <taxon>Poales</taxon>
        <taxon>Poaceae</taxon>
        <taxon>BOP clade</taxon>
        <taxon>Pooideae</taxon>
        <taxon>Poodae</taxon>
        <taxon>Poeae</taxon>
        <taxon>Poeae Chloroplast Group 1 (Aveneae type)</taxon>
        <taxon>Aveninae</taxon>
        <taxon>Avena</taxon>
    </lineage>
</organism>
<evidence type="ECO:0000313" key="2">
    <source>
        <dbReference type="Proteomes" id="UP001732700"/>
    </source>
</evidence>
<keyword evidence="2" id="KW-1185">Reference proteome</keyword>
<proteinExistence type="predicted"/>
<name>A0ACD5VX19_AVESA</name>
<reference evidence="1" key="1">
    <citation type="submission" date="2021-05" db="EMBL/GenBank/DDBJ databases">
        <authorList>
            <person name="Scholz U."/>
            <person name="Mascher M."/>
            <person name="Fiebig A."/>
        </authorList>
    </citation>
    <scope>NUCLEOTIDE SEQUENCE [LARGE SCALE GENOMIC DNA]</scope>
</reference>
<dbReference type="Proteomes" id="UP001732700">
    <property type="component" value="Chromosome 3C"/>
</dbReference>
<accession>A0ACD5VX19</accession>
<dbReference type="EnsemblPlants" id="AVESA.00010b.r2.3CG0512240.1">
    <property type="protein sequence ID" value="AVESA.00010b.r2.3CG0512240.1.CDS"/>
    <property type="gene ID" value="AVESA.00010b.r2.3CG0512240"/>
</dbReference>
<reference evidence="1" key="2">
    <citation type="submission" date="2025-09" db="UniProtKB">
        <authorList>
            <consortium name="EnsemblPlants"/>
        </authorList>
    </citation>
    <scope>IDENTIFICATION</scope>
</reference>
<sequence length="673" mass="72669">MTIDFLRARLLSERSVSRASKEHADQLAAKVAELEEQVRAVTAQRRQAEREAAEVLAILESRGFCGSLSDALDSASDTNDEADKPRPRDAKTTTGDAARSHGEETEEQEPPAAKSEADDHATSGTAALQQGGLSWKGRSVSPRKARQLRQRHRRSYAYLVASEDPLPKYRMGQSCRKNKRKELSSGRLVAPEEEGGDAVDTESRKGQRDGSDYADDGRAELDGEVGGDDERSSGDGGGQYVMRYDKDGEMERVLEKQAELIGQYEAQERAQRDWEKKFSDNRSSLKQGDVAQTKSSGGTLSITKPPENSSEEQRREAGEELHGHGLAQNAVISAQGSSSNSSTNRGQQGDANSDGCPSHKTNSATSGHKSSPSSDTLVSKVSDWSSSRFHEHTTDDQLDARSCRQSSSTNDIDVESVLQALQRARISLQQKLGRPLPPSEVTLALPAPGDEYRAKEGLYGDDGDSSYRLEPNGSSPSRQEMLALPAPEDYHSCHDQDHGTASLSVSGADTSSLTEKRSSSSPARQEILALQAPGDERVSGEREDGVGMKIPVSSPGLFRLPTDSFPEDEMLSSRGNNGCGLGITSTEAARQDAYRDDDDAGVSARRFYDPHGSAPSSGRCNVRQGSGFTIGGASFLSGIPGLPEELRRGSSLGDADLFMQRACDHTISNKWML</sequence>
<protein>
    <submittedName>
        <fullName evidence="1">Uncharacterized protein</fullName>
    </submittedName>
</protein>
<evidence type="ECO:0000313" key="1">
    <source>
        <dbReference type="EnsemblPlants" id="AVESA.00010b.r2.3CG0512240.1.CDS"/>
    </source>
</evidence>